<feature type="transmembrane region" description="Helical" evidence="4">
    <location>
        <begin position="12"/>
        <end position="31"/>
    </location>
</feature>
<dbReference type="RefSeq" id="WP_243479553.1">
    <property type="nucleotide sequence ID" value="NZ_CP063982.1"/>
</dbReference>
<dbReference type="InterPro" id="IPR011701">
    <property type="entry name" value="MFS"/>
</dbReference>
<keyword evidence="7" id="KW-1185">Reference proteome</keyword>
<gene>
    <name evidence="6" type="ORF">DHf2319_04110</name>
</gene>
<feature type="transmembrane region" description="Helical" evidence="4">
    <location>
        <begin position="235"/>
        <end position="253"/>
    </location>
</feature>
<protein>
    <submittedName>
        <fullName evidence="6">MFS transporter</fullName>
    </submittedName>
</protein>
<feature type="transmembrane region" description="Helical" evidence="4">
    <location>
        <begin position="160"/>
        <end position="179"/>
    </location>
</feature>
<organism evidence="6 7">
    <name type="scientific">Orrella daihaiensis</name>
    <dbReference type="NCBI Taxonomy" id="2782176"/>
    <lineage>
        <taxon>Bacteria</taxon>
        <taxon>Pseudomonadati</taxon>
        <taxon>Pseudomonadota</taxon>
        <taxon>Betaproteobacteria</taxon>
        <taxon>Burkholderiales</taxon>
        <taxon>Alcaligenaceae</taxon>
        <taxon>Orrella</taxon>
    </lineage>
</organism>
<reference evidence="6 7" key="1">
    <citation type="submission" date="2020-11" db="EMBL/GenBank/DDBJ databases">
        <title>Algicoccus daihaiensis sp.nov., isolated from Daihai Lake in Inner Mongolia.</title>
        <authorList>
            <person name="Kai J."/>
        </authorList>
    </citation>
    <scope>NUCLEOTIDE SEQUENCE [LARGE SCALE GENOMIC DNA]</scope>
    <source>
        <strain evidence="7">f23</strain>
    </source>
</reference>
<proteinExistence type="predicted"/>
<feature type="transmembrane region" description="Helical" evidence="4">
    <location>
        <begin position="96"/>
        <end position="119"/>
    </location>
</feature>
<evidence type="ECO:0000256" key="2">
    <source>
        <dbReference type="ARBA" id="ARBA00022989"/>
    </source>
</evidence>
<feature type="transmembrane region" description="Helical" evidence="4">
    <location>
        <begin position="199"/>
        <end position="223"/>
    </location>
</feature>
<dbReference type="SUPFAM" id="SSF103473">
    <property type="entry name" value="MFS general substrate transporter"/>
    <property type="match status" value="1"/>
</dbReference>
<keyword evidence="3 4" id="KW-0472">Membrane</keyword>
<evidence type="ECO:0000256" key="1">
    <source>
        <dbReference type="ARBA" id="ARBA00022692"/>
    </source>
</evidence>
<feature type="transmembrane region" description="Helical" evidence="4">
    <location>
        <begin position="131"/>
        <end position="154"/>
    </location>
</feature>
<dbReference type="InterPro" id="IPR036259">
    <property type="entry name" value="MFS_trans_sf"/>
</dbReference>
<evidence type="ECO:0000313" key="7">
    <source>
        <dbReference type="Proteomes" id="UP000831607"/>
    </source>
</evidence>
<dbReference type="CDD" id="cd17477">
    <property type="entry name" value="MFS_YcaD_like"/>
    <property type="match status" value="1"/>
</dbReference>
<dbReference type="Pfam" id="PF07690">
    <property type="entry name" value="MFS_1"/>
    <property type="match status" value="1"/>
</dbReference>
<evidence type="ECO:0000313" key="6">
    <source>
        <dbReference type="EMBL" id="UOD51096.1"/>
    </source>
</evidence>
<dbReference type="PANTHER" id="PTHR23521:SF3">
    <property type="entry name" value="MFS TRANSPORTER"/>
    <property type="match status" value="1"/>
</dbReference>
<feature type="transmembrane region" description="Helical" evidence="4">
    <location>
        <begin position="350"/>
        <end position="372"/>
    </location>
</feature>
<feature type="transmembrane region" description="Helical" evidence="4">
    <location>
        <begin position="69"/>
        <end position="90"/>
    </location>
</feature>
<evidence type="ECO:0000256" key="3">
    <source>
        <dbReference type="ARBA" id="ARBA00023136"/>
    </source>
</evidence>
<feature type="transmembrane region" description="Helical" evidence="4">
    <location>
        <begin position="265"/>
        <end position="284"/>
    </location>
</feature>
<name>A0ABY4ALC1_9BURK</name>
<evidence type="ECO:0000256" key="4">
    <source>
        <dbReference type="SAM" id="Phobius"/>
    </source>
</evidence>
<dbReference type="EMBL" id="CP063982">
    <property type="protein sequence ID" value="UOD51096.1"/>
    <property type="molecule type" value="Genomic_DNA"/>
</dbReference>
<feature type="transmembrane region" description="Helical" evidence="4">
    <location>
        <begin position="325"/>
        <end position="344"/>
    </location>
</feature>
<keyword evidence="2 4" id="KW-1133">Transmembrane helix</keyword>
<evidence type="ECO:0000259" key="5">
    <source>
        <dbReference type="PROSITE" id="PS50850"/>
    </source>
</evidence>
<sequence>MFTTLASFSSLFLSTFVMLVGVGLFNVFMGLKLSEDGVSAIWIGALMSAYYLGLVIGSRVGHRMIVRVGHVRAFAAAAATCSVMVLIQTLVSEKEIWVLFRVIAGAGMAVQFMVLESWLNEQIENERRGQIFSVYLVMSGLGTAIGQMAITLYPSLDLRPLILVAICHVVGLIPIVWTVRLHPAPQLPAPLDFGYFLRVAPAALVTMFVAGNISSAFYALAPVYVIEKNFSTPEVAAFMSVAVFAGLMAQWPMGWMSDRIPRQRLILFNGAVLTFVTLLLWGWLPIPFWLLMMISAVSGVMQFTLYALAGSFANDLVTADRRVSLSAVLLMSFGIGACLGPLLAGGLMRLAGVNMLYVFFSACAVILILTSITRRKPYVRQSDSP</sequence>
<feature type="domain" description="Major facilitator superfamily (MFS) profile" evidence="5">
    <location>
        <begin position="7"/>
        <end position="379"/>
    </location>
</feature>
<feature type="transmembrane region" description="Helical" evidence="4">
    <location>
        <begin position="37"/>
        <end position="57"/>
    </location>
</feature>
<feature type="transmembrane region" description="Helical" evidence="4">
    <location>
        <begin position="290"/>
        <end position="313"/>
    </location>
</feature>
<dbReference type="Proteomes" id="UP000831607">
    <property type="component" value="Chromosome"/>
</dbReference>
<dbReference type="PROSITE" id="PS50850">
    <property type="entry name" value="MFS"/>
    <property type="match status" value="1"/>
</dbReference>
<keyword evidence="1 4" id="KW-0812">Transmembrane</keyword>
<dbReference type="Gene3D" id="1.20.1250.20">
    <property type="entry name" value="MFS general substrate transporter like domains"/>
    <property type="match status" value="2"/>
</dbReference>
<dbReference type="PANTHER" id="PTHR23521">
    <property type="entry name" value="TRANSPORTER MFS SUPERFAMILY"/>
    <property type="match status" value="1"/>
</dbReference>
<dbReference type="InterPro" id="IPR020846">
    <property type="entry name" value="MFS_dom"/>
</dbReference>
<dbReference type="InterPro" id="IPR047200">
    <property type="entry name" value="MFS_YcaD-like"/>
</dbReference>
<accession>A0ABY4ALC1</accession>